<comment type="caution">
    <text evidence="1">The sequence shown here is derived from an EMBL/GenBank/DDBJ whole genome shotgun (WGS) entry which is preliminary data.</text>
</comment>
<dbReference type="EMBL" id="JAMZIH010005817">
    <property type="protein sequence ID" value="KAJ1674613.1"/>
    <property type="molecule type" value="Genomic_DNA"/>
</dbReference>
<keyword evidence="1" id="KW-0482">Metalloprotease</keyword>
<dbReference type="EC" id="3.4.24.56" evidence="1"/>
<dbReference type="Proteomes" id="UP001145114">
    <property type="component" value="Unassembled WGS sequence"/>
</dbReference>
<reference evidence="1" key="1">
    <citation type="submission" date="2022-06" db="EMBL/GenBank/DDBJ databases">
        <title>Phylogenomic reconstructions and comparative analyses of Kickxellomycotina fungi.</title>
        <authorList>
            <person name="Reynolds N.K."/>
            <person name="Stajich J.E."/>
            <person name="Barry K."/>
            <person name="Grigoriev I.V."/>
            <person name="Crous P."/>
            <person name="Smith M.E."/>
        </authorList>
    </citation>
    <scope>NUCLEOTIDE SEQUENCE</scope>
    <source>
        <strain evidence="1">RSA 2271</strain>
    </source>
</reference>
<organism evidence="1 2">
    <name type="scientific">Spiromyces aspiralis</name>
    <dbReference type="NCBI Taxonomy" id="68401"/>
    <lineage>
        <taxon>Eukaryota</taxon>
        <taxon>Fungi</taxon>
        <taxon>Fungi incertae sedis</taxon>
        <taxon>Zoopagomycota</taxon>
        <taxon>Kickxellomycotina</taxon>
        <taxon>Kickxellomycetes</taxon>
        <taxon>Kickxellales</taxon>
        <taxon>Kickxellaceae</taxon>
        <taxon>Spiromyces</taxon>
    </lineage>
</organism>
<keyword evidence="1" id="KW-0645">Protease</keyword>
<gene>
    <name evidence="1" type="primary">STE23_1</name>
    <name evidence="1" type="ORF">EV182_002916</name>
</gene>
<sequence length="527" mass="60359">DLERLIDYARVADITTTIKGHHDSIKLVIQGYTPKMLDLLTLILNHIKEFVPSELHFATVKEKQLRELANYVHKESDDYTYKWISYVHTTDGITVDEAVAILEKLDLERLRGLVQRILQSFYTKILVVGNFEEVFALRVHEAVTETFKPQPIVPADINPNRFLLQRKDRHIIHRRSPNESSPLSAVNHTIYCSSRINIEDYAYLLLLTTLADEKLYTMLRTNEAMGYVVYCTVLTATSERTGISFVVKSECNPAYIQLRIDEFFRRFREDVLTNLSDDEFESAVEAEIESCERPDTDIYEEFDTYARWIRAGVHLFDYRKQRVDVLHEATREKLVSFWDERLAPLQPERAPSLTAHVYSAMIRMPTLAERRVYPGTVIALVGCLERDSIRGLDYRVVNDVVAGLRGEKCAAMDYIVRQFKDHLLSRYPSINKDSLDKAFKSEESYSSVALAAAIGSEFVKKQDPRGSRSSGESDIVFETPDGHYILEDHVAYRGLLVEAEPLSLASKYTAKYPEAAATDLDEDELGC</sequence>
<evidence type="ECO:0000313" key="2">
    <source>
        <dbReference type="Proteomes" id="UP001145114"/>
    </source>
</evidence>
<keyword evidence="1" id="KW-0378">Hydrolase</keyword>
<proteinExistence type="predicted"/>
<protein>
    <submittedName>
        <fullName evidence="1">Metalloprotease</fullName>
        <ecNumber evidence="1">3.4.24.56</ecNumber>
    </submittedName>
</protein>
<name>A0ACC1HFV5_9FUNG</name>
<feature type="non-terminal residue" evidence="1">
    <location>
        <position position="1"/>
    </location>
</feature>
<keyword evidence="2" id="KW-1185">Reference proteome</keyword>
<accession>A0ACC1HFV5</accession>
<evidence type="ECO:0000313" key="1">
    <source>
        <dbReference type="EMBL" id="KAJ1674613.1"/>
    </source>
</evidence>